<evidence type="ECO:0000313" key="1">
    <source>
        <dbReference type="EMBL" id="SJM61947.1"/>
    </source>
</evidence>
<reference evidence="1 2" key="1">
    <citation type="submission" date="2017-02" db="EMBL/GenBank/DDBJ databases">
        <authorList>
            <person name="Peterson S.W."/>
        </authorList>
    </citation>
    <scope>NUCLEOTIDE SEQUENCE [LARGE SCALE GENOMIC DNA]</scope>
    <source>
        <strain evidence="1 2">3F5N</strain>
    </source>
</reference>
<accession>A0A1R4G1I4</accession>
<dbReference type="AlphaFoldDB" id="A0A1R4G1I4"/>
<dbReference type="Proteomes" id="UP000195766">
    <property type="component" value="Unassembled WGS sequence"/>
</dbReference>
<organism evidence="1 2">
    <name type="scientific">Brevundimonas diminuta 3F5N</name>
    <dbReference type="NCBI Taxonomy" id="1255603"/>
    <lineage>
        <taxon>Bacteria</taxon>
        <taxon>Pseudomonadati</taxon>
        <taxon>Pseudomonadota</taxon>
        <taxon>Alphaproteobacteria</taxon>
        <taxon>Caulobacterales</taxon>
        <taxon>Caulobacteraceae</taxon>
        <taxon>Brevundimonas</taxon>
    </lineage>
</organism>
<dbReference type="EMBL" id="FUIE01000045">
    <property type="protein sequence ID" value="SJM61947.1"/>
    <property type="molecule type" value="Genomic_DNA"/>
</dbReference>
<evidence type="ECO:0000313" key="2">
    <source>
        <dbReference type="Proteomes" id="UP000195766"/>
    </source>
</evidence>
<name>A0A1R4G1I4_BREDI</name>
<proteinExistence type="predicted"/>
<dbReference type="OrthoDB" id="8255844at2"/>
<gene>
    <name evidence="1" type="ORF">FM111_08605</name>
</gene>
<sequence length="64" mass="6946">MDGYTFYTLPVSASGRAFSPATLPSDEIAIARATAALRDCPATREVAIWRGWRFVAKVSKDPAD</sequence>
<dbReference type="RefSeq" id="WP_087140571.1">
    <property type="nucleotide sequence ID" value="NZ_FUIE01000045.1"/>
</dbReference>
<protein>
    <submittedName>
        <fullName evidence="1">Uncharacterized protein</fullName>
    </submittedName>
</protein>